<proteinExistence type="inferred from homology"/>
<reference evidence="13" key="1">
    <citation type="journal article" date="2014" name="Int. J. Syst. Evol. Microbiol.">
        <title>Complete genome sequence of Corynebacterium casei LMG S-19264T (=DSM 44701T), isolated from a smear-ripened cheese.</title>
        <authorList>
            <consortium name="US DOE Joint Genome Institute (JGI-PGF)"/>
            <person name="Walter F."/>
            <person name="Albersmeier A."/>
            <person name="Kalinowski J."/>
            <person name="Ruckert C."/>
        </authorList>
    </citation>
    <scope>NUCLEOTIDE SEQUENCE</scope>
    <source>
        <strain evidence="13">KCTC 32337</strain>
    </source>
</reference>
<evidence type="ECO:0000256" key="5">
    <source>
        <dbReference type="ARBA" id="ARBA00022655"/>
    </source>
</evidence>
<evidence type="ECO:0000313" key="13">
    <source>
        <dbReference type="EMBL" id="GGZ72807.1"/>
    </source>
</evidence>
<dbReference type="InterPro" id="IPR013332">
    <property type="entry name" value="KPR_N"/>
</dbReference>
<sequence length="360" mass="38970">MSSHVVFGAGLIGSFLGACMHHLGINVALVCRASVKNKLAKGVTLTDYQEHQARAEKLNFLDSDVLAKLSAEQINCDFLWLTVKCHSVEQAVQDIKPLVNKDTVILCCQNGLGSDKQVKDAFPDNIVLRVMVPFNVVELEKGHLHRGSQGHLTIEQSSQANISSDLVNLLNSPLLPVALTQDMQALLWAKLQLNLGNSINALADIPVKSMLEQRGYRLVIATLMQELLAVSNELGLTLPKVTSVPASVIPYVLKLPNFLFTRVANKMLAVDPTVRTSMWWDMSQGKPTEIAYLNGAVVDTGMRIGVSTPANKRIVALITALSHDNEEKVDGSGANTNGNAGKGVNLTRPVSAKQLQKLIG</sequence>
<dbReference type="GO" id="GO:0015940">
    <property type="term" value="P:pantothenate biosynthetic process"/>
    <property type="evidence" value="ECO:0007669"/>
    <property type="project" value="UniProtKB-UniPathway"/>
</dbReference>
<dbReference type="EMBL" id="BMZC01000010">
    <property type="protein sequence ID" value="GGZ72807.1"/>
    <property type="molecule type" value="Genomic_DNA"/>
</dbReference>
<name>A0A8H9M4S9_9ALTE</name>
<comment type="caution">
    <text evidence="13">The sequence shown here is derived from an EMBL/GenBank/DDBJ whole genome shotgun (WGS) entry which is preliminary data.</text>
</comment>
<dbReference type="InterPro" id="IPR036291">
    <property type="entry name" value="NAD(P)-bd_dom_sf"/>
</dbReference>
<evidence type="ECO:0000256" key="8">
    <source>
        <dbReference type="ARBA" id="ARBA00032024"/>
    </source>
</evidence>
<evidence type="ECO:0000256" key="10">
    <source>
        <dbReference type="SAM" id="MobiDB-lite"/>
    </source>
</evidence>
<dbReference type="GO" id="GO:0008677">
    <property type="term" value="F:2-dehydropantoate 2-reductase activity"/>
    <property type="evidence" value="ECO:0007669"/>
    <property type="project" value="UniProtKB-EC"/>
</dbReference>
<evidence type="ECO:0000256" key="6">
    <source>
        <dbReference type="ARBA" id="ARBA00022857"/>
    </source>
</evidence>
<keyword evidence="7" id="KW-0560">Oxidoreductase</keyword>
<dbReference type="Proteomes" id="UP000622604">
    <property type="component" value="Unassembled WGS sequence"/>
</dbReference>
<dbReference type="InterPro" id="IPR051402">
    <property type="entry name" value="KPR-Related"/>
</dbReference>
<dbReference type="PANTHER" id="PTHR21708:SF26">
    <property type="entry name" value="2-DEHYDROPANTOATE 2-REDUCTASE"/>
    <property type="match status" value="1"/>
</dbReference>
<dbReference type="NCBIfam" id="TIGR00745">
    <property type="entry name" value="apbA_panE"/>
    <property type="match status" value="1"/>
</dbReference>
<evidence type="ECO:0000256" key="3">
    <source>
        <dbReference type="ARBA" id="ARBA00013014"/>
    </source>
</evidence>
<feature type="domain" description="Ketopantoate reductase C-terminal" evidence="12">
    <location>
        <begin position="182"/>
        <end position="321"/>
    </location>
</feature>
<comment type="catalytic activity">
    <reaction evidence="9">
        <text>(R)-pantoate + NADP(+) = 2-dehydropantoate + NADPH + H(+)</text>
        <dbReference type="Rhea" id="RHEA:16233"/>
        <dbReference type="ChEBI" id="CHEBI:11561"/>
        <dbReference type="ChEBI" id="CHEBI:15378"/>
        <dbReference type="ChEBI" id="CHEBI:15980"/>
        <dbReference type="ChEBI" id="CHEBI:57783"/>
        <dbReference type="ChEBI" id="CHEBI:58349"/>
        <dbReference type="EC" id="1.1.1.169"/>
    </reaction>
</comment>
<keyword evidence="6" id="KW-0521">NADP</keyword>
<evidence type="ECO:0000256" key="1">
    <source>
        <dbReference type="ARBA" id="ARBA00004994"/>
    </source>
</evidence>
<evidence type="ECO:0000256" key="7">
    <source>
        <dbReference type="ARBA" id="ARBA00023002"/>
    </source>
</evidence>
<dbReference type="InterPro" id="IPR013752">
    <property type="entry name" value="KPA_reductase"/>
</dbReference>
<dbReference type="InterPro" id="IPR008927">
    <property type="entry name" value="6-PGluconate_DH-like_C_sf"/>
</dbReference>
<protein>
    <recommendedName>
        <fullName evidence="4">2-dehydropantoate 2-reductase</fullName>
        <ecNumber evidence="3">1.1.1.169</ecNumber>
    </recommendedName>
    <alternativeName>
        <fullName evidence="8">Ketopantoate reductase</fullName>
    </alternativeName>
</protein>
<dbReference type="SUPFAM" id="SSF51735">
    <property type="entry name" value="NAD(P)-binding Rossmann-fold domains"/>
    <property type="match status" value="1"/>
</dbReference>
<organism evidence="13 14">
    <name type="scientific">Paraglaciecola chathamensis</name>
    <dbReference type="NCBI Taxonomy" id="368405"/>
    <lineage>
        <taxon>Bacteria</taxon>
        <taxon>Pseudomonadati</taxon>
        <taxon>Pseudomonadota</taxon>
        <taxon>Gammaproteobacteria</taxon>
        <taxon>Alteromonadales</taxon>
        <taxon>Alteromonadaceae</taxon>
        <taxon>Paraglaciecola</taxon>
    </lineage>
</organism>
<feature type="region of interest" description="Disordered" evidence="10">
    <location>
        <begin position="327"/>
        <end position="346"/>
    </location>
</feature>
<dbReference type="Gene3D" id="3.40.50.720">
    <property type="entry name" value="NAD(P)-binding Rossmann-like Domain"/>
    <property type="match status" value="1"/>
</dbReference>
<dbReference type="PANTHER" id="PTHR21708">
    <property type="entry name" value="PROBABLE 2-DEHYDROPANTOATE 2-REDUCTASE"/>
    <property type="match status" value="1"/>
</dbReference>
<gene>
    <name evidence="13" type="ORF">GCM10011274_33900</name>
</gene>
<dbReference type="Pfam" id="PF02558">
    <property type="entry name" value="ApbA"/>
    <property type="match status" value="1"/>
</dbReference>
<dbReference type="AlphaFoldDB" id="A0A8H9M4S9"/>
<feature type="domain" description="Ketopantoate reductase N-terminal" evidence="11">
    <location>
        <begin position="5"/>
        <end position="157"/>
    </location>
</feature>
<dbReference type="RefSeq" id="WP_191866694.1">
    <property type="nucleotide sequence ID" value="NZ_BMZC01000010.1"/>
</dbReference>
<evidence type="ECO:0000259" key="11">
    <source>
        <dbReference type="Pfam" id="PF02558"/>
    </source>
</evidence>
<evidence type="ECO:0000256" key="4">
    <source>
        <dbReference type="ARBA" id="ARBA00019465"/>
    </source>
</evidence>
<keyword evidence="5" id="KW-0566">Pantothenate biosynthesis</keyword>
<dbReference type="UniPathway" id="UPA00028">
    <property type="reaction ID" value="UER00004"/>
</dbReference>
<dbReference type="EC" id="1.1.1.169" evidence="3"/>
<accession>A0A8H9M4S9</accession>
<dbReference type="InterPro" id="IPR003710">
    <property type="entry name" value="ApbA"/>
</dbReference>
<evidence type="ECO:0000259" key="12">
    <source>
        <dbReference type="Pfam" id="PF08546"/>
    </source>
</evidence>
<dbReference type="SUPFAM" id="SSF48179">
    <property type="entry name" value="6-phosphogluconate dehydrogenase C-terminal domain-like"/>
    <property type="match status" value="1"/>
</dbReference>
<dbReference type="InterPro" id="IPR013328">
    <property type="entry name" value="6PGD_dom2"/>
</dbReference>
<dbReference type="Gene3D" id="1.10.1040.10">
    <property type="entry name" value="N-(1-d-carboxylethyl)-l-norvaline Dehydrogenase, domain 2"/>
    <property type="match status" value="1"/>
</dbReference>
<comment type="similarity">
    <text evidence="2">Belongs to the ketopantoate reductase family.</text>
</comment>
<evidence type="ECO:0000256" key="2">
    <source>
        <dbReference type="ARBA" id="ARBA00007870"/>
    </source>
</evidence>
<comment type="pathway">
    <text evidence="1">Cofactor biosynthesis; (R)-pantothenate biosynthesis; (R)-pantoate from 3-methyl-2-oxobutanoate: step 2/2.</text>
</comment>
<dbReference type="GO" id="GO:0005737">
    <property type="term" value="C:cytoplasm"/>
    <property type="evidence" value="ECO:0007669"/>
    <property type="project" value="TreeGrafter"/>
</dbReference>
<reference evidence="13" key="2">
    <citation type="submission" date="2020-09" db="EMBL/GenBank/DDBJ databases">
        <authorList>
            <person name="Sun Q."/>
            <person name="Kim S."/>
        </authorList>
    </citation>
    <scope>NUCLEOTIDE SEQUENCE</scope>
    <source>
        <strain evidence="13">KCTC 32337</strain>
    </source>
</reference>
<dbReference type="Pfam" id="PF08546">
    <property type="entry name" value="ApbA_C"/>
    <property type="match status" value="1"/>
</dbReference>
<evidence type="ECO:0000313" key="14">
    <source>
        <dbReference type="Proteomes" id="UP000622604"/>
    </source>
</evidence>
<evidence type="ECO:0000256" key="9">
    <source>
        <dbReference type="ARBA" id="ARBA00048793"/>
    </source>
</evidence>